<protein>
    <submittedName>
        <fullName evidence="3">Relaxase/Mobilisation nuclease domain</fullName>
    </submittedName>
</protein>
<feature type="domain" description="MobA/VirD2-like nuclease" evidence="2">
    <location>
        <begin position="26"/>
        <end position="154"/>
    </location>
</feature>
<gene>
    <name evidence="3" type="ORF">ERS852578_02693</name>
</gene>
<reference evidence="3 4" key="1">
    <citation type="submission" date="2015-09" db="EMBL/GenBank/DDBJ databases">
        <authorList>
            <consortium name="Pathogen Informatics"/>
        </authorList>
    </citation>
    <scope>NUCLEOTIDE SEQUENCE [LARGE SCALE GENOMIC DNA]</scope>
    <source>
        <strain evidence="3 4">2789STDY5834966</strain>
    </source>
</reference>
<evidence type="ECO:0000313" key="4">
    <source>
        <dbReference type="Proteomes" id="UP000095390"/>
    </source>
</evidence>
<sequence>MAITKLSNIGMPKGGGAAHLKNCISYIMNPDKTEGMVGGNAGTTPQEVYQVMIDTKQEWEKEGGRQGYHFVISFPPGEATKEEAYAVINDFCEEYLGEDYDYVFSIHTDQKHMHGHIVFNSVNRMSGYKYRYEKKDWEKYIQPLTDRICEKYGLPPLAYDKNNKIGKSYAAHYAEKEGRPSSEKIIKADIDFVIASSKDWDDFIRQMEGLGYKIRQKKYVTYIPPGFERGRRDSRLGPGYRAEEIKERIKNKGQEQGVEKILSHELSKVYEREIFQYTKTTLTVFQMKKIKNFYQTGHYLEEKNPYAVAWKEVRRNAVHIDQLYEECKYILGHEIKTEKDLLEKQKILIKKEAELFNQRRTLFSVEDKKIFQQYRVLKKRLADTPDWDDQFEIYQEELNDFLKEMPEGMLSAEKEKRQINAMLREVRHEKRIVNRMIEEEKSLNKEEKITKKKGRTEIQHRR</sequence>
<organism evidence="3 4">
    <name type="scientific">Anaerobutyricum hallii</name>
    <dbReference type="NCBI Taxonomy" id="39488"/>
    <lineage>
        <taxon>Bacteria</taxon>
        <taxon>Bacillati</taxon>
        <taxon>Bacillota</taxon>
        <taxon>Clostridia</taxon>
        <taxon>Lachnospirales</taxon>
        <taxon>Lachnospiraceae</taxon>
        <taxon>Anaerobutyricum</taxon>
    </lineage>
</organism>
<dbReference type="Proteomes" id="UP000095390">
    <property type="component" value="Unassembled WGS sequence"/>
</dbReference>
<dbReference type="InterPro" id="IPR005094">
    <property type="entry name" value="Endonuclease_MobA/VirD2"/>
</dbReference>
<dbReference type="OrthoDB" id="9762440at2"/>
<dbReference type="Pfam" id="PF03432">
    <property type="entry name" value="Relaxase"/>
    <property type="match status" value="1"/>
</dbReference>
<name>A0A173USC6_9FIRM</name>
<feature type="region of interest" description="Disordered" evidence="1">
    <location>
        <begin position="443"/>
        <end position="462"/>
    </location>
</feature>
<proteinExistence type="predicted"/>
<dbReference type="AlphaFoldDB" id="A0A173USC6"/>
<evidence type="ECO:0000313" key="3">
    <source>
        <dbReference type="EMBL" id="CUN17931.1"/>
    </source>
</evidence>
<dbReference type="EMBL" id="CYYC01000045">
    <property type="protein sequence ID" value="CUN17931.1"/>
    <property type="molecule type" value="Genomic_DNA"/>
</dbReference>
<evidence type="ECO:0000259" key="2">
    <source>
        <dbReference type="Pfam" id="PF03432"/>
    </source>
</evidence>
<evidence type="ECO:0000256" key="1">
    <source>
        <dbReference type="SAM" id="MobiDB-lite"/>
    </source>
</evidence>
<accession>A0A173USC6</accession>
<dbReference type="Gene3D" id="3.30.930.30">
    <property type="match status" value="1"/>
</dbReference>
<dbReference type="RefSeq" id="WP_055183280.1">
    <property type="nucleotide sequence ID" value="NZ_CYYC01000045.1"/>
</dbReference>